<name>A0ABQ9NII2_9PEZI</name>
<dbReference type="InterPro" id="IPR002048">
    <property type="entry name" value="EF_hand_dom"/>
</dbReference>
<evidence type="ECO:0000256" key="1">
    <source>
        <dbReference type="ARBA" id="ARBA00022837"/>
    </source>
</evidence>
<keyword evidence="4" id="KW-1185">Reference proteome</keyword>
<dbReference type="EMBL" id="JAPDRL010000347">
    <property type="protein sequence ID" value="KAJ9653151.1"/>
    <property type="molecule type" value="Genomic_DNA"/>
</dbReference>
<organism evidence="3 4">
    <name type="scientific">Coniosporium apollinis</name>
    <dbReference type="NCBI Taxonomy" id="61459"/>
    <lineage>
        <taxon>Eukaryota</taxon>
        <taxon>Fungi</taxon>
        <taxon>Dikarya</taxon>
        <taxon>Ascomycota</taxon>
        <taxon>Pezizomycotina</taxon>
        <taxon>Dothideomycetes</taxon>
        <taxon>Dothideomycetes incertae sedis</taxon>
        <taxon>Coniosporium</taxon>
    </lineage>
</organism>
<dbReference type="SMART" id="SM00054">
    <property type="entry name" value="EFh"/>
    <property type="match status" value="1"/>
</dbReference>
<dbReference type="PROSITE" id="PS00018">
    <property type="entry name" value="EF_HAND_1"/>
    <property type="match status" value="1"/>
</dbReference>
<evidence type="ECO:0000313" key="3">
    <source>
        <dbReference type="EMBL" id="KAJ9653151.1"/>
    </source>
</evidence>
<reference evidence="3" key="1">
    <citation type="submission" date="2022-10" db="EMBL/GenBank/DDBJ databases">
        <title>Culturing micro-colonial fungi from biological soil crusts in the Mojave desert and describing Neophaeococcomyces mojavensis, and introducing the new genera and species Taxawa tesnikishii.</title>
        <authorList>
            <person name="Kurbessoian T."/>
            <person name="Stajich J.E."/>
        </authorList>
    </citation>
    <scope>NUCLEOTIDE SEQUENCE</scope>
    <source>
        <strain evidence="3">TK_1</strain>
    </source>
</reference>
<comment type="caution">
    <text evidence="3">The sequence shown here is derived from an EMBL/GenBank/DDBJ whole genome shotgun (WGS) entry which is preliminary data.</text>
</comment>
<dbReference type="InterPro" id="IPR018247">
    <property type="entry name" value="EF_Hand_1_Ca_BS"/>
</dbReference>
<proteinExistence type="predicted"/>
<protein>
    <recommendedName>
        <fullName evidence="2">EF-hand domain-containing protein</fullName>
    </recommendedName>
</protein>
<dbReference type="Gene3D" id="1.10.238.10">
    <property type="entry name" value="EF-hand"/>
    <property type="match status" value="1"/>
</dbReference>
<gene>
    <name evidence="3" type="ORF">H2201_009175</name>
</gene>
<dbReference type="Pfam" id="PF13405">
    <property type="entry name" value="EF-hand_6"/>
    <property type="match status" value="1"/>
</dbReference>
<feature type="domain" description="EF-hand" evidence="2">
    <location>
        <begin position="18"/>
        <end position="53"/>
    </location>
</feature>
<dbReference type="InterPro" id="IPR011992">
    <property type="entry name" value="EF-hand-dom_pair"/>
</dbReference>
<dbReference type="PROSITE" id="PS50222">
    <property type="entry name" value="EF_HAND_2"/>
    <property type="match status" value="1"/>
</dbReference>
<evidence type="ECO:0000313" key="4">
    <source>
        <dbReference type="Proteomes" id="UP001172684"/>
    </source>
</evidence>
<evidence type="ECO:0000259" key="2">
    <source>
        <dbReference type="PROSITE" id="PS50222"/>
    </source>
</evidence>
<sequence length="91" mass="10370">MPGKAPGRPLSKQEETEQLTTMANRLFALHDKDGDGHIDLQEFEAALEDFEVELSEHNIHRLMKDYGTVQGTNRLLLSADAFLRMMLSREL</sequence>
<dbReference type="SUPFAM" id="SSF47473">
    <property type="entry name" value="EF-hand"/>
    <property type="match status" value="1"/>
</dbReference>
<dbReference type="Proteomes" id="UP001172684">
    <property type="component" value="Unassembled WGS sequence"/>
</dbReference>
<accession>A0ABQ9NII2</accession>
<keyword evidence="1" id="KW-0106">Calcium</keyword>